<dbReference type="CDD" id="cd24146">
    <property type="entry name" value="nat-AmDH_N_like"/>
    <property type="match status" value="1"/>
</dbReference>
<dbReference type="Proteomes" id="UP000016568">
    <property type="component" value="Unassembled WGS sequence"/>
</dbReference>
<comment type="caution">
    <text evidence="2">The sequence shown here is derived from an EMBL/GenBank/DDBJ whole genome shotgun (WGS) entry which is preliminary data.</text>
</comment>
<evidence type="ECO:0000259" key="1">
    <source>
        <dbReference type="Pfam" id="PF19328"/>
    </source>
</evidence>
<dbReference type="eggNOG" id="COG3804">
    <property type="taxonomic scope" value="Bacteria"/>
</dbReference>
<dbReference type="AlphaFoldDB" id="U2YNY6"/>
<evidence type="ECO:0000313" key="3">
    <source>
        <dbReference type="Proteomes" id="UP000016568"/>
    </source>
</evidence>
<dbReference type="Gene3D" id="3.40.50.720">
    <property type="entry name" value="NAD(P)-binding Rossmann-like Domain"/>
    <property type="match status" value="1"/>
</dbReference>
<dbReference type="OrthoDB" id="4759936at2"/>
<dbReference type="InterPro" id="IPR036291">
    <property type="entry name" value="NAD(P)-bd_dom_sf"/>
</dbReference>
<dbReference type="KEGG" id="ntd:EGO55_03355"/>
<dbReference type="EMBL" id="BASZ01000008">
    <property type="protein sequence ID" value="GAD50302.1"/>
    <property type="molecule type" value="Genomic_DNA"/>
</dbReference>
<gene>
    <name evidence="2" type="ORF">NT2_08_00890</name>
</gene>
<keyword evidence="3" id="KW-1185">Reference proteome</keyword>
<organism evidence="2 3">
    <name type="scientific">Caenibius tardaugens NBRC 16725</name>
    <dbReference type="NCBI Taxonomy" id="1219035"/>
    <lineage>
        <taxon>Bacteria</taxon>
        <taxon>Pseudomonadati</taxon>
        <taxon>Pseudomonadota</taxon>
        <taxon>Alphaproteobacteria</taxon>
        <taxon>Sphingomonadales</taxon>
        <taxon>Erythrobacteraceae</taxon>
        <taxon>Caenibius</taxon>
    </lineage>
</organism>
<protein>
    <recommendedName>
        <fullName evidence="1">2,4-diaminopentanoate dehydrogenase C-terminal domain-containing protein</fullName>
    </recommendedName>
</protein>
<proteinExistence type="predicted"/>
<reference evidence="2 3" key="1">
    <citation type="submission" date="2013-09" db="EMBL/GenBank/DDBJ databases">
        <title>Whole genome shotgun sequence of Novosphingobium tardaugens NBRC 16725.</title>
        <authorList>
            <person name="Isaki S."/>
            <person name="Hosoyama A."/>
            <person name="Tsuchikane K."/>
            <person name="Katsumata H."/>
            <person name="Ando Y."/>
            <person name="Yamazaki S."/>
            <person name="Fujita N."/>
        </authorList>
    </citation>
    <scope>NUCLEOTIDE SEQUENCE [LARGE SCALE GENOMIC DNA]</scope>
    <source>
        <strain evidence="2 3">NBRC 16725</strain>
    </source>
</reference>
<name>U2YNY6_9SPHN</name>
<dbReference type="Pfam" id="PF19328">
    <property type="entry name" value="DAP_DH_C"/>
    <property type="match status" value="1"/>
</dbReference>
<feature type="domain" description="2,4-diaminopentanoate dehydrogenase C-terminal" evidence="1">
    <location>
        <begin position="139"/>
        <end position="332"/>
    </location>
</feature>
<dbReference type="SUPFAM" id="SSF51735">
    <property type="entry name" value="NAD(P)-binding Rossmann-fold domains"/>
    <property type="match status" value="1"/>
</dbReference>
<accession>U2YNY6</accession>
<dbReference type="RefSeq" id="WP_021691120.1">
    <property type="nucleotide sequence ID" value="NZ_BASZ01000008.1"/>
</dbReference>
<sequence>MVKVAIWNLGVVGKSAAPVIHAHPDMELVGCFTRSDDKKGKDIGVLCDRGPFGVLASGDADAVLALKPDCVLYVPLFPDVDDMVRILESGSNIVSTAYFINGRKFGPEGHARIAAAAQKGGTTIYGTGVNPGFANILGLVASSACSEVSRITVLESVDATNYASPGTWEAMGIGQEPGTPGIAEFISQSTPSFHETVEMMADALHVELDDKRFDVEFATATQDVDLGYMKIGKGRISCLRASWTGWVRGQCVIDLKIAWKLGYHNSPDWPIEHGYVVEIEGTPNVRCKFEPIGASMFDPGLVTAMPAVHAIPLVCAAAPGIVTADQLPMITARNCVGPR</sequence>
<evidence type="ECO:0000313" key="2">
    <source>
        <dbReference type="EMBL" id="GAD50302.1"/>
    </source>
</evidence>
<dbReference type="InterPro" id="IPR045760">
    <property type="entry name" value="DAP_DH_C"/>
</dbReference>